<reference evidence="1 2" key="1">
    <citation type="submission" date="2019-05" db="EMBL/GenBank/DDBJ databases">
        <title>OXA-830, a novel chromosomally encoded expanded-spectrum class D beta-lactamase in Aeromonas simiae.</title>
        <authorList>
            <person name="Zhou W."/>
            <person name="Chen Q."/>
        </authorList>
    </citation>
    <scope>NUCLEOTIDE SEQUENCE [LARGE SCALE GENOMIC DNA]</scope>
    <source>
        <strain evidence="1 2">A6</strain>
    </source>
</reference>
<dbReference type="PANTHER" id="PTHR43611">
    <property type="entry name" value="ALPHA-D-GLUCOSE 1-PHOSPHATE PHOSPHATASE"/>
    <property type="match status" value="1"/>
</dbReference>
<dbReference type="InterPro" id="IPR036412">
    <property type="entry name" value="HAD-like_sf"/>
</dbReference>
<dbReference type="InterPro" id="IPR006439">
    <property type="entry name" value="HAD-SF_hydro_IA"/>
</dbReference>
<dbReference type="RefSeq" id="WP_193001412.1">
    <property type="nucleotide sequence ID" value="NZ_CP040449.1"/>
</dbReference>
<proteinExistence type="predicted"/>
<dbReference type="NCBIfam" id="TIGR01509">
    <property type="entry name" value="HAD-SF-IA-v3"/>
    <property type="match status" value="1"/>
</dbReference>
<dbReference type="EMBL" id="CP040449">
    <property type="protein sequence ID" value="QFI55470.1"/>
    <property type="molecule type" value="Genomic_DNA"/>
</dbReference>
<dbReference type="Pfam" id="PF00702">
    <property type="entry name" value="Hydrolase"/>
    <property type="match status" value="1"/>
</dbReference>
<dbReference type="AlphaFoldDB" id="A0A5J6WXU1"/>
<dbReference type="Gene3D" id="1.10.150.240">
    <property type="entry name" value="Putative phosphatase, domain 2"/>
    <property type="match status" value="1"/>
</dbReference>
<dbReference type="CDD" id="cd02603">
    <property type="entry name" value="HAD_sEH-N_like"/>
    <property type="match status" value="1"/>
</dbReference>
<dbReference type="InterPro" id="IPR023198">
    <property type="entry name" value="PGP-like_dom2"/>
</dbReference>
<dbReference type="KEGG" id="asim:FE240_12695"/>
<evidence type="ECO:0000313" key="1">
    <source>
        <dbReference type="EMBL" id="QFI55470.1"/>
    </source>
</evidence>
<dbReference type="Gene3D" id="3.40.50.1000">
    <property type="entry name" value="HAD superfamily/HAD-like"/>
    <property type="match status" value="1"/>
</dbReference>
<evidence type="ECO:0000313" key="2">
    <source>
        <dbReference type="Proteomes" id="UP000594034"/>
    </source>
</evidence>
<name>A0A5J6WXU1_9GAMM</name>
<accession>A0A5J6WXU1</accession>
<sequence length="197" mass="21825">MALIFDLGRVIVSWDPVSIVSRVRGPQGAEELARRLFDHPDWLDVDRGTLSLHTMALRAEARTRLCAADNLAILNAVPPSLVPDPAMVALLGELHARGERLIALSNMGHASIDYLEQHSDFWHFFSGKVVSARVRMMKPEPDIYRYLLVAHDLQAGECTFIDDSPANVAAAERIGMRGIVFQSEVQCRQALKEAGLL</sequence>
<gene>
    <name evidence="1" type="ORF">FE240_12695</name>
</gene>
<dbReference type="SUPFAM" id="SSF56784">
    <property type="entry name" value="HAD-like"/>
    <property type="match status" value="1"/>
</dbReference>
<keyword evidence="2" id="KW-1185">Reference proteome</keyword>
<protein>
    <submittedName>
        <fullName evidence="1">HAD family phosphatase</fullName>
    </submittedName>
</protein>
<organism evidence="1 2">
    <name type="scientific">Aeromonas simiae</name>
    <dbReference type="NCBI Taxonomy" id="218936"/>
    <lineage>
        <taxon>Bacteria</taxon>
        <taxon>Pseudomonadati</taxon>
        <taxon>Pseudomonadota</taxon>
        <taxon>Gammaproteobacteria</taxon>
        <taxon>Aeromonadales</taxon>
        <taxon>Aeromonadaceae</taxon>
        <taxon>Aeromonas</taxon>
    </lineage>
</organism>
<dbReference type="PANTHER" id="PTHR43611:SF3">
    <property type="entry name" value="FLAVIN MONONUCLEOTIDE HYDROLASE 1, CHLOROPLATIC"/>
    <property type="match status" value="1"/>
</dbReference>
<dbReference type="Proteomes" id="UP000594034">
    <property type="component" value="Chromosome"/>
</dbReference>
<dbReference type="InterPro" id="IPR023214">
    <property type="entry name" value="HAD_sf"/>
</dbReference>